<protein>
    <submittedName>
        <fullName evidence="2">Acyl-CoA thioesterase</fullName>
    </submittedName>
</protein>
<dbReference type="PANTHER" id="PTHR31793">
    <property type="entry name" value="4-HYDROXYBENZOYL-COA THIOESTERASE FAMILY MEMBER"/>
    <property type="match status" value="1"/>
</dbReference>
<organism evidence="2 3">
    <name type="scientific">Polyangium fumosum</name>
    <dbReference type="NCBI Taxonomy" id="889272"/>
    <lineage>
        <taxon>Bacteria</taxon>
        <taxon>Pseudomonadati</taxon>
        <taxon>Myxococcota</taxon>
        <taxon>Polyangia</taxon>
        <taxon>Polyangiales</taxon>
        <taxon>Polyangiaceae</taxon>
        <taxon>Polyangium</taxon>
    </lineage>
</organism>
<dbReference type="OrthoDB" id="9801517at2"/>
<dbReference type="GO" id="GO:0047617">
    <property type="term" value="F:fatty acyl-CoA hydrolase activity"/>
    <property type="evidence" value="ECO:0007669"/>
    <property type="project" value="TreeGrafter"/>
</dbReference>
<evidence type="ECO:0000256" key="1">
    <source>
        <dbReference type="ARBA" id="ARBA00022801"/>
    </source>
</evidence>
<dbReference type="Proteomes" id="UP000309215">
    <property type="component" value="Unassembled WGS sequence"/>
</dbReference>
<proteinExistence type="predicted"/>
<dbReference type="CDD" id="cd00586">
    <property type="entry name" value="4HBT"/>
    <property type="match status" value="1"/>
</dbReference>
<dbReference type="AlphaFoldDB" id="A0A4U1J235"/>
<accession>A0A4U1J235</accession>
<dbReference type="InterPro" id="IPR029069">
    <property type="entry name" value="HotDog_dom_sf"/>
</dbReference>
<dbReference type="Gene3D" id="3.10.129.10">
    <property type="entry name" value="Hotdog Thioesterase"/>
    <property type="match status" value="2"/>
</dbReference>
<gene>
    <name evidence="2" type="ORF">E8A74_32245</name>
</gene>
<dbReference type="SUPFAM" id="SSF54637">
    <property type="entry name" value="Thioesterase/thiol ester dehydrase-isomerase"/>
    <property type="match status" value="1"/>
</dbReference>
<sequence length="170" mass="18946">MRRRRSVRRAGSASTATGLLLPWQRMTAASSDEYVFPVVASPDDIDELGHVSNVVYVRWVQDAARAHSEAVGWDRSAYVRAGAVFVVRRHEIDYLAPVFLGDRIEVRTHVAKFGAATCERRTRLVRSSDSVEVARSVTSWAFVATATQRPARIPQEIRDVFPAALPRVSP</sequence>
<dbReference type="InterPro" id="IPR050563">
    <property type="entry name" value="4-hydroxybenzoyl-CoA_TE"/>
</dbReference>
<name>A0A4U1J235_9BACT</name>
<evidence type="ECO:0000313" key="3">
    <source>
        <dbReference type="Proteomes" id="UP000309215"/>
    </source>
</evidence>
<dbReference type="Pfam" id="PF13279">
    <property type="entry name" value="4HBT_2"/>
    <property type="match status" value="1"/>
</dbReference>
<keyword evidence="3" id="KW-1185">Reference proteome</keyword>
<comment type="caution">
    <text evidence="2">The sequence shown here is derived from an EMBL/GenBank/DDBJ whole genome shotgun (WGS) entry which is preliminary data.</text>
</comment>
<evidence type="ECO:0000313" key="2">
    <source>
        <dbReference type="EMBL" id="TKD01039.1"/>
    </source>
</evidence>
<keyword evidence="1" id="KW-0378">Hydrolase</keyword>
<reference evidence="2 3" key="1">
    <citation type="submission" date="2019-04" db="EMBL/GenBank/DDBJ databases">
        <authorList>
            <person name="Li Y."/>
            <person name="Wang J."/>
        </authorList>
    </citation>
    <scope>NUCLEOTIDE SEQUENCE [LARGE SCALE GENOMIC DNA]</scope>
    <source>
        <strain evidence="2 3">DSM 14668</strain>
    </source>
</reference>
<dbReference type="EMBL" id="SSMQ01000042">
    <property type="protein sequence ID" value="TKD01039.1"/>
    <property type="molecule type" value="Genomic_DNA"/>
</dbReference>
<dbReference type="PANTHER" id="PTHR31793:SF37">
    <property type="entry name" value="ACYL-COA THIOESTER HYDROLASE YBGC"/>
    <property type="match status" value="1"/>
</dbReference>